<comment type="caution">
    <text evidence="1">The sequence shown here is derived from an EMBL/GenBank/DDBJ whole genome shotgun (WGS) entry which is preliminary data.</text>
</comment>
<proteinExistence type="predicted"/>
<evidence type="ECO:0000313" key="2">
    <source>
        <dbReference type="Proteomes" id="UP001244011"/>
    </source>
</evidence>
<dbReference type="Proteomes" id="UP001244011">
    <property type="component" value="Unassembled WGS sequence"/>
</dbReference>
<dbReference type="EMBL" id="MU839005">
    <property type="protein sequence ID" value="KAK1768496.1"/>
    <property type="molecule type" value="Genomic_DNA"/>
</dbReference>
<organism evidence="1 2">
    <name type="scientific">Phialemonium atrogriseum</name>
    <dbReference type="NCBI Taxonomy" id="1093897"/>
    <lineage>
        <taxon>Eukaryota</taxon>
        <taxon>Fungi</taxon>
        <taxon>Dikarya</taxon>
        <taxon>Ascomycota</taxon>
        <taxon>Pezizomycotina</taxon>
        <taxon>Sordariomycetes</taxon>
        <taxon>Sordariomycetidae</taxon>
        <taxon>Cephalothecales</taxon>
        <taxon>Cephalothecaceae</taxon>
        <taxon>Phialemonium</taxon>
    </lineage>
</organism>
<dbReference type="AlphaFoldDB" id="A0AAJ0C253"/>
<sequence length="203" mass="22788">MSKSWMFPFMEGANVRSPCASRRTSVFPFPVYPTIPSCGMCTDGPHMGPRAHREFKSPHHRTTLAPPRWHQCNGDGLDHAVRHGAEAHELGRPAQIEMRGGDGGRRYITEPRRAEPLEGQLACIFHSILLLFTESVVDLGLDVWGGGLRERGMRVTAKLIGYRSGVRTWKLSSDNGRIRVTWRCGIWGRIKKDGALRKTSEMP</sequence>
<accession>A0AAJ0C253</accession>
<gene>
    <name evidence="1" type="ORF">QBC33DRAFT_380049</name>
</gene>
<keyword evidence="2" id="KW-1185">Reference proteome</keyword>
<dbReference type="GeneID" id="85307244"/>
<protein>
    <submittedName>
        <fullName evidence="1">Uncharacterized protein</fullName>
    </submittedName>
</protein>
<name>A0AAJ0C253_9PEZI</name>
<dbReference type="RefSeq" id="XP_060284709.1">
    <property type="nucleotide sequence ID" value="XM_060424057.1"/>
</dbReference>
<evidence type="ECO:0000313" key="1">
    <source>
        <dbReference type="EMBL" id="KAK1768496.1"/>
    </source>
</evidence>
<reference evidence="1" key="1">
    <citation type="submission" date="2023-06" db="EMBL/GenBank/DDBJ databases">
        <title>Genome-scale phylogeny and comparative genomics of the fungal order Sordariales.</title>
        <authorList>
            <consortium name="Lawrence Berkeley National Laboratory"/>
            <person name="Hensen N."/>
            <person name="Bonometti L."/>
            <person name="Westerberg I."/>
            <person name="Brannstrom I.O."/>
            <person name="Guillou S."/>
            <person name="Cros-Aarteil S."/>
            <person name="Calhoun S."/>
            <person name="Haridas S."/>
            <person name="Kuo A."/>
            <person name="Mondo S."/>
            <person name="Pangilinan J."/>
            <person name="Riley R."/>
            <person name="Labutti K."/>
            <person name="Andreopoulos B."/>
            <person name="Lipzen A."/>
            <person name="Chen C."/>
            <person name="Yanf M."/>
            <person name="Daum C."/>
            <person name="Ng V."/>
            <person name="Clum A."/>
            <person name="Steindorff A."/>
            <person name="Ohm R."/>
            <person name="Martin F."/>
            <person name="Silar P."/>
            <person name="Natvig D."/>
            <person name="Lalanne C."/>
            <person name="Gautier V."/>
            <person name="Ament-Velasquez S.L."/>
            <person name="Kruys A."/>
            <person name="Hutchinson M.I."/>
            <person name="Powell A.J."/>
            <person name="Barry K."/>
            <person name="Miller A.N."/>
            <person name="Grigoriev I.V."/>
            <person name="Debuchy R."/>
            <person name="Gladieux P."/>
            <person name="Thoren M.H."/>
            <person name="Johannesson H."/>
        </authorList>
    </citation>
    <scope>NUCLEOTIDE SEQUENCE</scope>
    <source>
        <strain evidence="1">8032-3</strain>
    </source>
</reference>